<dbReference type="Proteomes" id="UP000683925">
    <property type="component" value="Unassembled WGS sequence"/>
</dbReference>
<name>A0A8S1UDQ9_PAROT</name>
<gene>
    <name evidence="1" type="ORF">POCTA_138.1.T0420290</name>
</gene>
<dbReference type="AlphaFoldDB" id="A0A8S1UDQ9"/>
<organism evidence="1 2">
    <name type="scientific">Paramecium octaurelia</name>
    <dbReference type="NCBI Taxonomy" id="43137"/>
    <lineage>
        <taxon>Eukaryota</taxon>
        <taxon>Sar</taxon>
        <taxon>Alveolata</taxon>
        <taxon>Ciliophora</taxon>
        <taxon>Intramacronucleata</taxon>
        <taxon>Oligohymenophorea</taxon>
        <taxon>Peniculida</taxon>
        <taxon>Parameciidae</taxon>
        <taxon>Paramecium</taxon>
    </lineage>
</organism>
<dbReference type="EMBL" id="CAJJDP010000042">
    <property type="protein sequence ID" value="CAD8163055.1"/>
    <property type="molecule type" value="Genomic_DNA"/>
</dbReference>
<protein>
    <submittedName>
        <fullName evidence="1">Uncharacterized protein</fullName>
    </submittedName>
</protein>
<keyword evidence="2" id="KW-1185">Reference proteome</keyword>
<reference evidence="1" key="1">
    <citation type="submission" date="2021-01" db="EMBL/GenBank/DDBJ databases">
        <authorList>
            <consortium name="Genoscope - CEA"/>
            <person name="William W."/>
        </authorList>
    </citation>
    <scope>NUCLEOTIDE SEQUENCE</scope>
</reference>
<sequence length="37" mass="4318">MFEIVIQYALSSTKKIYKLLTSDGKIDRSYFLTLFAL</sequence>
<comment type="caution">
    <text evidence="1">The sequence shown here is derived from an EMBL/GenBank/DDBJ whole genome shotgun (WGS) entry which is preliminary data.</text>
</comment>
<proteinExistence type="predicted"/>
<accession>A0A8S1UDQ9</accession>
<evidence type="ECO:0000313" key="2">
    <source>
        <dbReference type="Proteomes" id="UP000683925"/>
    </source>
</evidence>
<evidence type="ECO:0000313" key="1">
    <source>
        <dbReference type="EMBL" id="CAD8163055.1"/>
    </source>
</evidence>